<dbReference type="Gene3D" id="3.40.50.150">
    <property type="entry name" value="Vaccinia Virus protein VP39"/>
    <property type="match status" value="1"/>
</dbReference>
<reference evidence="12 13" key="1">
    <citation type="submission" date="2020-02" db="EMBL/GenBank/DDBJ databases">
        <title>A chromosome-scale genome assembly of the black bullhead catfish (Ameiurus melas).</title>
        <authorList>
            <person name="Wen M."/>
            <person name="Zham M."/>
            <person name="Cabau C."/>
            <person name="Klopp C."/>
            <person name="Donnadieu C."/>
            <person name="Roques C."/>
            <person name="Bouchez O."/>
            <person name="Lampietro C."/>
            <person name="Jouanno E."/>
            <person name="Herpin A."/>
            <person name="Louis A."/>
            <person name="Berthelot C."/>
            <person name="Parey E."/>
            <person name="Roest-Crollius H."/>
            <person name="Braasch I."/>
            <person name="Postlethwait J."/>
            <person name="Robinson-Rechavi M."/>
            <person name="Echchiki A."/>
            <person name="Begum T."/>
            <person name="Montfort J."/>
            <person name="Schartl M."/>
            <person name="Bobe J."/>
            <person name="Guiguen Y."/>
        </authorList>
    </citation>
    <scope>NUCLEOTIDE SEQUENCE [LARGE SCALE GENOMIC DNA]</scope>
    <source>
        <strain evidence="12">M_S1</strain>
        <tissue evidence="12">Blood</tissue>
    </source>
</reference>
<evidence type="ECO:0000256" key="3">
    <source>
        <dbReference type="ARBA" id="ARBA00022603"/>
    </source>
</evidence>
<keyword evidence="5" id="KW-0949">S-adenosyl-L-methionine</keyword>
<evidence type="ECO:0000256" key="1">
    <source>
        <dbReference type="ARBA" id="ARBA00008361"/>
    </source>
</evidence>
<dbReference type="InterPro" id="IPR013216">
    <property type="entry name" value="Methyltransf_11"/>
</dbReference>
<dbReference type="CDD" id="cd02440">
    <property type="entry name" value="AdoMet_MTases"/>
    <property type="match status" value="1"/>
</dbReference>
<evidence type="ECO:0000256" key="10">
    <source>
        <dbReference type="ARBA" id="ARBA00067848"/>
    </source>
</evidence>
<evidence type="ECO:0000259" key="11">
    <source>
        <dbReference type="Pfam" id="PF08241"/>
    </source>
</evidence>
<gene>
    <name evidence="12" type="ORF">AMELA_G00216980</name>
</gene>
<evidence type="ECO:0000256" key="9">
    <source>
        <dbReference type="ARBA" id="ARBA00059299"/>
    </source>
</evidence>
<evidence type="ECO:0000313" key="12">
    <source>
        <dbReference type="EMBL" id="KAF4076604.1"/>
    </source>
</evidence>
<keyword evidence="4" id="KW-0808">Transferase</keyword>
<dbReference type="FunFam" id="3.40.50.150:FF:000111">
    <property type="entry name" value="EEF1A lysine methyltransferase 4"/>
    <property type="match status" value="1"/>
</dbReference>
<accession>A0A7J6A143</accession>
<evidence type="ECO:0000256" key="5">
    <source>
        <dbReference type="ARBA" id="ARBA00022691"/>
    </source>
</evidence>
<sequence>MLYRSSMEYLPGCNKRYKDVEYWNERYQTEETFEWFGDFAKFRHLLVQHVRKEENILMLGCGNSALSLHMYLAGYTTITNVDYSRVCVESMAQRHVDCMGMSWVCMDARRLAFPDSSFDVVMEKGTLDAMLVEERDPWNISDASVQLLHEVLKEISRVLKPGGRFMSVTFAQPHFRKKLYARQEYGWSINHYHYGDSFHYFLYVLTKGEELSTEDAALERRVLSQTEDLPTVVTFQEDENEDFLTNIGL</sequence>
<dbReference type="GO" id="GO:0008757">
    <property type="term" value="F:S-adenosylmethionine-dependent methyltransferase activity"/>
    <property type="evidence" value="ECO:0007669"/>
    <property type="project" value="InterPro"/>
</dbReference>
<comment type="function">
    <text evidence="9">Protein-lysine methyltransferase that efficiently catalyzes three successive methylations on 'Lys-36' in eukaryotic translation elongation factor 1 alpha (EEF1A1 or EEF1A2).</text>
</comment>
<feature type="domain" description="Methyltransferase type 11" evidence="11">
    <location>
        <begin position="57"/>
        <end position="166"/>
    </location>
</feature>
<dbReference type="OrthoDB" id="411785at2759"/>
<comment type="similarity">
    <text evidence="1">Belongs to the methyltransferase superfamily.</text>
</comment>
<evidence type="ECO:0000256" key="6">
    <source>
        <dbReference type="ARBA" id="ARBA00048653"/>
    </source>
</evidence>
<dbReference type="Proteomes" id="UP000593565">
    <property type="component" value="Unassembled WGS sequence"/>
</dbReference>
<dbReference type="AlphaFoldDB" id="A0A7J6A143"/>
<dbReference type="PANTHER" id="PTHR12176">
    <property type="entry name" value="SAM-DEPENDENT METHYLTRANSFERASE SUPERFAMILY PROTEIN"/>
    <property type="match status" value="1"/>
</dbReference>
<dbReference type="InterPro" id="IPR029063">
    <property type="entry name" value="SAM-dependent_MTases_sf"/>
</dbReference>
<proteinExistence type="inferred from homology"/>
<keyword evidence="3" id="KW-0489">Methyltransferase</keyword>
<name>A0A7J6A143_AMEME</name>
<evidence type="ECO:0000256" key="2">
    <source>
        <dbReference type="ARBA" id="ARBA00022553"/>
    </source>
</evidence>
<evidence type="ECO:0000313" key="13">
    <source>
        <dbReference type="Proteomes" id="UP000593565"/>
    </source>
</evidence>
<dbReference type="InterPro" id="IPR051419">
    <property type="entry name" value="Lys/N-term_MeTrsfase_sf"/>
</dbReference>
<protein>
    <recommendedName>
        <fullName evidence="10">EEF1A lysine methyltransferase 4</fullName>
    </recommendedName>
</protein>
<dbReference type="GO" id="GO:0032259">
    <property type="term" value="P:methylation"/>
    <property type="evidence" value="ECO:0007669"/>
    <property type="project" value="UniProtKB-KW"/>
</dbReference>
<dbReference type="SUPFAM" id="SSF53335">
    <property type="entry name" value="S-adenosyl-L-methionine-dependent methyltransferases"/>
    <property type="match status" value="1"/>
</dbReference>
<comment type="caution">
    <text evidence="12">The sequence shown here is derived from an EMBL/GenBank/DDBJ whole genome shotgun (WGS) entry which is preliminary data.</text>
</comment>
<dbReference type="Pfam" id="PF08241">
    <property type="entry name" value="Methyltransf_11"/>
    <property type="match status" value="1"/>
</dbReference>
<evidence type="ECO:0000256" key="4">
    <source>
        <dbReference type="ARBA" id="ARBA00022679"/>
    </source>
</evidence>
<keyword evidence="13" id="KW-1185">Reference proteome</keyword>
<evidence type="ECO:0000256" key="8">
    <source>
        <dbReference type="ARBA" id="ARBA00052410"/>
    </source>
</evidence>
<organism evidence="12 13">
    <name type="scientific">Ameiurus melas</name>
    <name type="common">Black bullhead</name>
    <name type="synonym">Silurus melas</name>
    <dbReference type="NCBI Taxonomy" id="219545"/>
    <lineage>
        <taxon>Eukaryota</taxon>
        <taxon>Metazoa</taxon>
        <taxon>Chordata</taxon>
        <taxon>Craniata</taxon>
        <taxon>Vertebrata</taxon>
        <taxon>Euteleostomi</taxon>
        <taxon>Actinopterygii</taxon>
        <taxon>Neopterygii</taxon>
        <taxon>Teleostei</taxon>
        <taxon>Ostariophysi</taxon>
        <taxon>Siluriformes</taxon>
        <taxon>Ictaluridae</taxon>
        <taxon>Ameiurus</taxon>
    </lineage>
</organism>
<keyword evidence="2" id="KW-0597">Phosphoprotein</keyword>
<comment type="catalytic activity">
    <reaction evidence="7">
        <text>L-lysyl-[protein] + S-adenosyl-L-methionine = N(6)-methyl-L-lysyl-[protein] + S-adenosyl-L-homocysteine + H(+)</text>
        <dbReference type="Rhea" id="RHEA:51736"/>
        <dbReference type="Rhea" id="RHEA-COMP:9752"/>
        <dbReference type="Rhea" id="RHEA-COMP:13053"/>
        <dbReference type="ChEBI" id="CHEBI:15378"/>
        <dbReference type="ChEBI" id="CHEBI:29969"/>
        <dbReference type="ChEBI" id="CHEBI:57856"/>
        <dbReference type="ChEBI" id="CHEBI:59789"/>
        <dbReference type="ChEBI" id="CHEBI:61929"/>
    </reaction>
</comment>
<comment type="catalytic activity">
    <reaction evidence="8">
        <text>N(6),N(6)-dimethyl-L-lysyl-[protein] + S-adenosyl-L-methionine = N(6),N(6),N(6)-trimethyl-L-lysyl-[protein] + S-adenosyl-L-homocysteine + H(+)</text>
        <dbReference type="Rhea" id="RHEA:54200"/>
        <dbReference type="Rhea" id="RHEA-COMP:13826"/>
        <dbReference type="Rhea" id="RHEA-COMP:13827"/>
        <dbReference type="ChEBI" id="CHEBI:15378"/>
        <dbReference type="ChEBI" id="CHEBI:57856"/>
        <dbReference type="ChEBI" id="CHEBI:59789"/>
        <dbReference type="ChEBI" id="CHEBI:61961"/>
        <dbReference type="ChEBI" id="CHEBI:61976"/>
    </reaction>
</comment>
<comment type="catalytic activity">
    <reaction evidence="6">
        <text>N(6)-methyl-L-lysyl-[protein] + S-adenosyl-L-methionine = N(6),N(6)-dimethyl-L-lysyl-[protein] + S-adenosyl-L-homocysteine + H(+)</text>
        <dbReference type="Rhea" id="RHEA:54196"/>
        <dbReference type="Rhea" id="RHEA-COMP:13053"/>
        <dbReference type="Rhea" id="RHEA-COMP:13827"/>
        <dbReference type="ChEBI" id="CHEBI:15378"/>
        <dbReference type="ChEBI" id="CHEBI:57856"/>
        <dbReference type="ChEBI" id="CHEBI:59789"/>
        <dbReference type="ChEBI" id="CHEBI:61929"/>
        <dbReference type="ChEBI" id="CHEBI:61976"/>
    </reaction>
</comment>
<dbReference type="PANTHER" id="PTHR12176:SF80">
    <property type="entry name" value="EEF1A LYSINE METHYLTRANSFERASE 4"/>
    <property type="match status" value="1"/>
</dbReference>
<dbReference type="EMBL" id="JAAGNN010000019">
    <property type="protein sequence ID" value="KAF4076604.1"/>
    <property type="molecule type" value="Genomic_DNA"/>
</dbReference>
<evidence type="ECO:0000256" key="7">
    <source>
        <dbReference type="ARBA" id="ARBA00048985"/>
    </source>
</evidence>